<feature type="compositionally biased region" description="Basic and acidic residues" evidence="1">
    <location>
        <begin position="816"/>
        <end position="832"/>
    </location>
</feature>
<feature type="compositionally biased region" description="Polar residues" evidence="1">
    <location>
        <begin position="354"/>
        <end position="366"/>
    </location>
</feature>
<accession>A0A836GSA3</accession>
<feature type="compositionally biased region" description="Polar residues" evidence="1">
    <location>
        <begin position="1066"/>
        <end position="1083"/>
    </location>
</feature>
<feature type="compositionally biased region" description="Basic and acidic residues" evidence="1">
    <location>
        <begin position="399"/>
        <end position="413"/>
    </location>
</feature>
<feature type="region of interest" description="Disordered" evidence="1">
    <location>
        <begin position="1"/>
        <end position="29"/>
    </location>
</feature>
<proteinExistence type="predicted"/>
<feature type="compositionally biased region" description="Basic and acidic residues" evidence="1">
    <location>
        <begin position="1048"/>
        <end position="1059"/>
    </location>
</feature>
<reference evidence="2 3" key="1">
    <citation type="submission" date="2021-02" db="EMBL/GenBank/DDBJ databases">
        <title>Leishmania (Mundinia) orientalis Genome sequencing and assembly.</title>
        <authorList>
            <person name="Almutairi H."/>
            <person name="Gatherer D."/>
        </authorList>
    </citation>
    <scope>NUCLEOTIDE SEQUENCE [LARGE SCALE GENOMIC DNA]</scope>
    <source>
        <strain evidence="2">LSCM4</strain>
    </source>
</reference>
<feature type="compositionally biased region" description="Polar residues" evidence="1">
    <location>
        <begin position="152"/>
        <end position="162"/>
    </location>
</feature>
<feature type="compositionally biased region" description="Basic and acidic residues" evidence="1">
    <location>
        <begin position="936"/>
        <end position="968"/>
    </location>
</feature>
<feature type="compositionally biased region" description="Basic and acidic residues" evidence="1">
    <location>
        <begin position="430"/>
        <end position="442"/>
    </location>
</feature>
<feature type="compositionally biased region" description="Polar residues" evidence="1">
    <location>
        <begin position="1"/>
        <end position="12"/>
    </location>
</feature>
<feature type="compositionally biased region" description="Basic and acidic residues" evidence="1">
    <location>
        <begin position="763"/>
        <end position="795"/>
    </location>
</feature>
<feature type="compositionally biased region" description="Acidic residues" evidence="1">
    <location>
        <begin position="342"/>
        <end position="351"/>
    </location>
</feature>
<evidence type="ECO:0000313" key="2">
    <source>
        <dbReference type="EMBL" id="KAG5480421.1"/>
    </source>
</evidence>
<feature type="compositionally biased region" description="Basic and acidic residues" evidence="1">
    <location>
        <begin position="509"/>
        <end position="523"/>
    </location>
</feature>
<feature type="region of interest" description="Disordered" evidence="1">
    <location>
        <begin position="144"/>
        <end position="212"/>
    </location>
</feature>
<protein>
    <submittedName>
        <fullName evidence="2">Uncharacterized protein</fullName>
    </submittedName>
</protein>
<feature type="region of interest" description="Disordered" evidence="1">
    <location>
        <begin position="762"/>
        <end position="800"/>
    </location>
</feature>
<feature type="region of interest" description="Disordered" evidence="1">
    <location>
        <begin position="849"/>
        <end position="872"/>
    </location>
</feature>
<feature type="compositionally biased region" description="Acidic residues" evidence="1">
    <location>
        <begin position="371"/>
        <end position="398"/>
    </location>
</feature>
<dbReference type="RefSeq" id="XP_067063752.1">
    <property type="nucleotide sequence ID" value="XM_067208112.1"/>
</dbReference>
<comment type="caution">
    <text evidence="2">The sequence shown here is derived from an EMBL/GenBank/DDBJ whole genome shotgun (WGS) entry which is preliminary data.</text>
</comment>
<evidence type="ECO:0000313" key="3">
    <source>
        <dbReference type="Proteomes" id="UP000674143"/>
    </source>
</evidence>
<feature type="compositionally biased region" description="Basic residues" evidence="1">
    <location>
        <begin position="552"/>
        <end position="565"/>
    </location>
</feature>
<dbReference type="AlphaFoldDB" id="A0A836GSA3"/>
<feature type="compositionally biased region" description="Basic residues" evidence="1">
    <location>
        <begin position="449"/>
        <end position="463"/>
    </location>
</feature>
<dbReference type="EMBL" id="JAFHLR010000020">
    <property type="protein sequence ID" value="KAG5480421.1"/>
    <property type="molecule type" value="Genomic_DNA"/>
</dbReference>
<feature type="compositionally biased region" description="Basic and acidic residues" evidence="1">
    <location>
        <begin position="660"/>
        <end position="678"/>
    </location>
</feature>
<feature type="region of interest" description="Disordered" evidence="1">
    <location>
        <begin position="936"/>
        <end position="1185"/>
    </location>
</feature>
<keyword evidence="3" id="KW-1185">Reference proteome</keyword>
<gene>
    <name evidence="2" type="ORF">LSCM4_06187</name>
</gene>
<feature type="compositionally biased region" description="Basic and acidic residues" evidence="1">
    <location>
        <begin position="1171"/>
        <end position="1185"/>
    </location>
</feature>
<sequence>MDTTTDSRTLIQSGKMMRGALGAATPGMRLGTDDKSAAVAFEGDDDIASSREALEATDEDTTNPYDESLEDKQSQLESSSTTIVSGNISGLHSETGPLADAAAAKIMRGKSRLSDAAVSSVEGNKRPAFLYQETRSFLKVTTPPRNAVAHQQGPTTSANTSAAFPEDVSKVVELSTPTPPRSNFVGGPGGPHRSGPLGAAVHTPGSPPPSVPQTANTGAFNAFSESYGISQSPAANAPSFAVAYPPSIKTGAGSAAAYTPRQALGQTLTSGPSVRSVGPGAALVTASIVASVGPSWQANDNEEHARQKRPWTSAANVDGNQPRRNRRIRIQDEAVVENEARPDEEDEEDEGTHETYTGSSYSDEQNSYSYSEDEGDYEYYEEFYEEEVEEDEEDEEEPHIDMIEGNHHGHTLHDILYGTPKAGGNASRSYSRDQRESMRSDDPFLTGPKGKKKPRHRGHVHLRHSGERMRSRSASVDSSEAADEAAAHRRSTTPERVNQHHFHRQKPAKAHERAGSEDGESGHRAAAAAGKKHKKSDYEHGEPYTEGTFKNTSKKSKKKDKKKASGHYGAEEDLDEMEMHKTDSDLEGSEVSHEPITSAARAGKGSREASYSSSFSDTIDVDDDFTARSGSHSHHRERRLSPKEAKDRHRHHRSGAVGAEEARKLAAKDGGKGIKAEDPIGMPSRQKRAGASYKASEKAVGAAGHDGKGSSSKKDAKREDAKAKKGGSLLSENDHSSTKDDGDAKDKDKAGLLIKCACCSKESASDAMDKKAKDKRKDEDESGRLRSEDDRDAKDKKKGGLCKRCACCSTKGSTIAKDKRKDEEENDRDAKDKKKGGLCKRCACCSTKGSTIAKDKRKDEEENDRDAKDKKKSGLMIKCACCSKEDNAKAQDKNKGGLLIKCACCSKEGAKDRKQKVKGGICSRLRSFFCSCGGEKRTKAQVADKKGKHDGKHKETDTTSTEKEEGANSHEISPATSRSTSPKKRRSTSPAKDSVNHQFSSRQTNRVHHKTDETHKASKSQQVKQQKEAKRDAAGTPEPASPVSSASMREESEEHREDEVSVSVSDQAAHQPTSRPTSRSTAQVRRPHRRAESTEAQKGIRARPADHSGVRGKPEAASVATPSDMSDMGENNEPGASKSPQAQQQQQRRRHRHRQTRVSKQPRRRSRTNRQRREDESSHRRSEAK</sequence>
<feature type="compositionally biased region" description="Basic residues" evidence="1">
    <location>
        <begin position="499"/>
        <end position="508"/>
    </location>
</feature>
<name>A0A836GSA3_9TRYP</name>
<feature type="compositionally biased region" description="Basic and acidic residues" evidence="1">
    <location>
        <begin position="732"/>
        <end position="746"/>
    </location>
</feature>
<feature type="compositionally biased region" description="Basic residues" evidence="1">
    <location>
        <begin position="1147"/>
        <end position="1170"/>
    </location>
</feature>
<feature type="compositionally biased region" description="Basic and acidic residues" evidence="1">
    <location>
        <begin position="705"/>
        <end position="723"/>
    </location>
</feature>
<evidence type="ECO:0000256" key="1">
    <source>
        <dbReference type="SAM" id="MobiDB-lite"/>
    </source>
</evidence>
<feature type="region of interest" description="Disordered" evidence="1">
    <location>
        <begin position="42"/>
        <end position="75"/>
    </location>
</feature>
<feature type="compositionally biased region" description="Basic and acidic residues" evidence="1">
    <location>
        <begin position="1103"/>
        <end position="1114"/>
    </location>
</feature>
<dbReference type="KEGG" id="loi:92362046"/>
<feature type="region of interest" description="Disordered" evidence="1">
    <location>
        <begin position="812"/>
        <end position="837"/>
    </location>
</feature>
<feature type="region of interest" description="Disordered" evidence="1">
    <location>
        <begin position="298"/>
        <end position="746"/>
    </location>
</feature>
<organism evidence="2 3">
    <name type="scientific">Leishmania orientalis</name>
    <dbReference type="NCBI Taxonomy" id="2249476"/>
    <lineage>
        <taxon>Eukaryota</taxon>
        <taxon>Discoba</taxon>
        <taxon>Euglenozoa</taxon>
        <taxon>Kinetoplastea</taxon>
        <taxon>Metakinetoplastina</taxon>
        <taxon>Trypanosomatida</taxon>
        <taxon>Trypanosomatidae</taxon>
        <taxon>Leishmaniinae</taxon>
        <taxon>Leishmania</taxon>
    </lineage>
</organism>
<dbReference type="Proteomes" id="UP000674143">
    <property type="component" value="Chromosome 20"/>
</dbReference>
<dbReference type="GeneID" id="92362046"/>
<feature type="compositionally biased region" description="Basic and acidic residues" evidence="1">
    <location>
        <begin position="853"/>
        <end position="869"/>
    </location>
</feature>